<gene>
    <name evidence="1" type="ORF">CLV57_2025</name>
</gene>
<dbReference type="AlphaFoldDB" id="A0A2H9VW38"/>
<sequence>MNRRFRISMPDERSIDIDDEYALEMWSRELNVTTAKLKAAIQAVGTAVDAVRKQLNRPRTSSR</sequence>
<accession>A0A2H9VW38</accession>
<comment type="caution">
    <text evidence="1">The sequence shown here is derived from an EMBL/GenBank/DDBJ whole genome shotgun (WGS) entry which is preliminary data.</text>
</comment>
<dbReference type="OrthoDB" id="799250at2"/>
<dbReference type="Proteomes" id="UP000242687">
    <property type="component" value="Unassembled WGS sequence"/>
</dbReference>
<dbReference type="EMBL" id="PGFJ01000001">
    <property type="protein sequence ID" value="PJJ85002.1"/>
    <property type="molecule type" value="Genomic_DNA"/>
</dbReference>
<evidence type="ECO:0000313" key="1">
    <source>
        <dbReference type="EMBL" id="PJJ85002.1"/>
    </source>
</evidence>
<name>A0A2H9VW38_9SPHI</name>
<dbReference type="Pfam" id="PF12244">
    <property type="entry name" value="DUF3606"/>
    <property type="match status" value="1"/>
</dbReference>
<proteinExistence type="predicted"/>
<reference evidence="1 2" key="1">
    <citation type="submission" date="2017-11" db="EMBL/GenBank/DDBJ databases">
        <title>Genomic Encyclopedia of Archaeal and Bacterial Type Strains, Phase II (KMG-II): From Individual Species to Whole Genera.</title>
        <authorList>
            <person name="Goeker M."/>
        </authorList>
    </citation>
    <scope>NUCLEOTIDE SEQUENCE [LARGE SCALE GENOMIC DNA]</scope>
    <source>
        <strain evidence="1 2">DSM 28175</strain>
    </source>
</reference>
<keyword evidence="2" id="KW-1185">Reference proteome</keyword>
<dbReference type="InterPro" id="IPR022037">
    <property type="entry name" value="DUF3606"/>
</dbReference>
<protein>
    <submittedName>
        <fullName evidence="1">Uncharacterized protein DUF3606</fullName>
    </submittedName>
</protein>
<evidence type="ECO:0000313" key="2">
    <source>
        <dbReference type="Proteomes" id="UP000242687"/>
    </source>
</evidence>
<dbReference type="RefSeq" id="WP_100341158.1">
    <property type="nucleotide sequence ID" value="NZ_PGFJ01000001.1"/>
</dbReference>
<organism evidence="1 2">
    <name type="scientific">Mucilaginibacter auburnensis</name>
    <dbReference type="NCBI Taxonomy" id="1457233"/>
    <lineage>
        <taxon>Bacteria</taxon>
        <taxon>Pseudomonadati</taxon>
        <taxon>Bacteroidota</taxon>
        <taxon>Sphingobacteriia</taxon>
        <taxon>Sphingobacteriales</taxon>
        <taxon>Sphingobacteriaceae</taxon>
        <taxon>Mucilaginibacter</taxon>
    </lineage>
</organism>